<keyword evidence="5 12" id="KW-0347">Helicase</keyword>
<dbReference type="GO" id="GO:0005730">
    <property type="term" value="C:nucleolus"/>
    <property type="evidence" value="ECO:0007669"/>
    <property type="project" value="TreeGrafter"/>
</dbReference>
<accession>A0AAJ7X7Q5</accession>
<reference evidence="12 13" key="1">
    <citation type="submission" date="2025-04" db="UniProtKB">
        <authorList>
            <consortium name="RefSeq"/>
        </authorList>
    </citation>
    <scope>IDENTIFICATION</scope>
    <source>
        <tissue evidence="12 13">Sperm</tissue>
    </source>
</reference>
<keyword evidence="3" id="KW-0547">Nucleotide-binding</keyword>
<dbReference type="Pfam" id="PF00271">
    <property type="entry name" value="Helicase_C"/>
    <property type="match status" value="1"/>
</dbReference>
<dbReference type="KEGG" id="pmrn:116950590"/>
<dbReference type="GO" id="GO:0000462">
    <property type="term" value="P:maturation of SSU-rRNA from tricistronic rRNA transcript (SSU-rRNA, 5.8S rRNA, LSU-rRNA)"/>
    <property type="evidence" value="ECO:0007669"/>
    <property type="project" value="TreeGrafter"/>
</dbReference>
<dbReference type="RefSeq" id="XP_032824380.1">
    <property type="nucleotide sequence ID" value="XM_032968489.1"/>
</dbReference>
<keyword evidence="11" id="KW-1185">Reference proteome</keyword>
<evidence type="ECO:0000259" key="10">
    <source>
        <dbReference type="PROSITE" id="PS51194"/>
    </source>
</evidence>
<dbReference type="SMART" id="SM00847">
    <property type="entry name" value="HA2"/>
    <property type="match status" value="1"/>
</dbReference>
<evidence type="ECO:0000256" key="8">
    <source>
        <dbReference type="SAM" id="MobiDB-lite"/>
    </source>
</evidence>
<dbReference type="GO" id="GO:0005524">
    <property type="term" value="F:ATP binding"/>
    <property type="evidence" value="ECO:0007669"/>
    <property type="project" value="UniProtKB-KW"/>
</dbReference>
<dbReference type="Pfam" id="PF07717">
    <property type="entry name" value="OB_NTP_bind"/>
    <property type="match status" value="1"/>
</dbReference>
<name>A0AAJ7X7Q5_PETMA</name>
<dbReference type="GO" id="GO:0003724">
    <property type="term" value="F:RNA helicase activity"/>
    <property type="evidence" value="ECO:0007669"/>
    <property type="project" value="UniProtKB-EC"/>
</dbReference>
<dbReference type="RefSeq" id="XP_032824377.1">
    <property type="nucleotide sequence ID" value="XM_032968486.1"/>
</dbReference>
<dbReference type="Gene3D" id="1.20.120.1080">
    <property type="match status" value="1"/>
</dbReference>
<feature type="region of interest" description="Disordered" evidence="8">
    <location>
        <begin position="528"/>
        <end position="553"/>
    </location>
</feature>
<dbReference type="EC" id="3.6.4.13" evidence="2"/>
<dbReference type="InterPro" id="IPR007502">
    <property type="entry name" value="Helicase-assoc_dom"/>
</dbReference>
<dbReference type="RefSeq" id="XP_032824378.1">
    <property type="nucleotide sequence ID" value="XM_032968487.1"/>
</dbReference>
<feature type="compositionally biased region" description="Basic residues" evidence="8">
    <location>
        <begin position="1"/>
        <end position="11"/>
    </location>
</feature>
<evidence type="ECO:0000313" key="12">
    <source>
        <dbReference type="RefSeq" id="XP_032824376.1"/>
    </source>
</evidence>
<dbReference type="PROSITE" id="PS00690">
    <property type="entry name" value="DEAH_ATP_HELICASE"/>
    <property type="match status" value="1"/>
</dbReference>
<feature type="region of interest" description="Disordered" evidence="8">
    <location>
        <begin position="569"/>
        <end position="591"/>
    </location>
</feature>
<evidence type="ECO:0000256" key="5">
    <source>
        <dbReference type="ARBA" id="ARBA00022806"/>
    </source>
</evidence>
<dbReference type="PANTHER" id="PTHR18934">
    <property type="entry name" value="ATP-DEPENDENT RNA HELICASE"/>
    <property type="match status" value="1"/>
</dbReference>
<dbReference type="InterPro" id="IPR011709">
    <property type="entry name" value="DEAD-box_helicase_OB_fold"/>
</dbReference>
<dbReference type="Pfam" id="PF23362">
    <property type="entry name" value="DHX37_C"/>
    <property type="match status" value="1"/>
</dbReference>
<dbReference type="InterPro" id="IPR011545">
    <property type="entry name" value="DEAD/DEAH_box_helicase_dom"/>
</dbReference>
<gene>
    <name evidence="12 13 14 15 16" type="primary">DHX37</name>
</gene>
<evidence type="ECO:0000259" key="9">
    <source>
        <dbReference type="PROSITE" id="PS51192"/>
    </source>
</evidence>
<feature type="domain" description="Helicase ATP-binding" evidence="9">
    <location>
        <begin position="294"/>
        <end position="460"/>
    </location>
</feature>
<dbReference type="CTD" id="57647"/>
<evidence type="ECO:0000256" key="4">
    <source>
        <dbReference type="ARBA" id="ARBA00022801"/>
    </source>
</evidence>
<evidence type="ECO:0000313" key="15">
    <source>
        <dbReference type="RefSeq" id="XP_032824379.1"/>
    </source>
</evidence>
<dbReference type="RefSeq" id="XP_032824379.1">
    <property type="nucleotide sequence ID" value="XM_032968488.1"/>
</dbReference>
<feature type="compositionally biased region" description="Basic and acidic residues" evidence="8">
    <location>
        <begin position="231"/>
        <end position="243"/>
    </location>
</feature>
<feature type="compositionally biased region" description="Acidic residues" evidence="8">
    <location>
        <begin position="162"/>
        <end position="193"/>
    </location>
</feature>
<dbReference type="InterPro" id="IPR002464">
    <property type="entry name" value="DNA/RNA_helicase_DEAH_CS"/>
</dbReference>
<comment type="similarity">
    <text evidence="1">Belongs to the DEAD box helicase family. DEAH subfamily.</text>
</comment>
<feature type="region of interest" description="Disordered" evidence="8">
    <location>
        <begin position="1"/>
        <end position="28"/>
    </location>
</feature>
<dbReference type="SUPFAM" id="SSF52540">
    <property type="entry name" value="P-loop containing nucleoside triphosphate hydrolases"/>
    <property type="match status" value="1"/>
</dbReference>
<evidence type="ECO:0000313" key="11">
    <source>
        <dbReference type="Proteomes" id="UP001318040"/>
    </source>
</evidence>
<dbReference type="Gene3D" id="3.40.50.300">
    <property type="entry name" value="P-loop containing nucleotide triphosphate hydrolases"/>
    <property type="match status" value="2"/>
</dbReference>
<dbReference type="PANTHER" id="PTHR18934:SF99">
    <property type="entry name" value="ATP-DEPENDENT RNA HELICASE DHX37-RELATED"/>
    <property type="match status" value="1"/>
</dbReference>
<evidence type="ECO:0000313" key="14">
    <source>
        <dbReference type="RefSeq" id="XP_032824378.1"/>
    </source>
</evidence>
<dbReference type="Pfam" id="PF21010">
    <property type="entry name" value="HA2_C"/>
    <property type="match status" value="1"/>
</dbReference>
<comment type="catalytic activity">
    <reaction evidence="7">
        <text>ATP + H2O = ADP + phosphate + H(+)</text>
        <dbReference type="Rhea" id="RHEA:13065"/>
        <dbReference type="ChEBI" id="CHEBI:15377"/>
        <dbReference type="ChEBI" id="CHEBI:15378"/>
        <dbReference type="ChEBI" id="CHEBI:30616"/>
        <dbReference type="ChEBI" id="CHEBI:43474"/>
        <dbReference type="ChEBI" id="CHEBI:456216"/>
        <dbReference type="EC" id="3.6.4.13"/>
    </reaction>
</comment>
<dbReference type="AlphaFoldDB" id="A0AAJ7X7Q5"/>
<protein>
    <recommendedName>
        <fullName evidence="2">RNA helicase</fullName>
        <ecNumber evidence="2">3.6.4.13</ecNumber>
    </recommendedName>
</protein>
<dbReference type="RefSeq" id="XP_032824376.1">
    <property type="nucleotide sequence ID" value="XM_032968485.1"/>
</dbReference>
<evidence type="ECO:0000256" key="6">
    <source>
        <dbReference type="ARBA" id="ARBA00022840"/>
    </source>
</evidence>
<proteinExistence type="inferred from homology"/>
<dbReference type="PROSITE" id="PS51192">
    <property type="entry name" value="HELICASE_ATP_BIND_1"/>
    <property type="match status" value="1"/>
</dbReference>
<evidence type="ECO:0000256" key="7">
    <source>
        <dbReference type="ARBA" id="ARBA00047984"/>
    </source>
</evidence>
<organism evidence="11 12">
    <name type="scientific">Petromyzon marinus</name>
    <name type="common">Sea lamprey</name>
    <dbReference type="NCBI Taxonomy" id="7757"/>
    <lineage>
        <taxon>Eukaryota</taxon>
        <taxon>Metazoa</taxon>
        <taxon>Chordata</taxon>
        <taxon>Craniata</taxon>
        <taxon>Vertebrata</taxon>
        <taxon>Cyclostomata</taxon>
        <taxon>Hyperoartia</taxon>
        <taxon>Petromyzontiformes</taxon>
        <taxon>Petromyzontidae</taxon>
        <taxon>Petromyzon</taxon>
    </lineage>
</organism>
<feature type="region of interest" description="Disordered" evidence="8">
    <location>
        <begin position="44"/>
        <end position="77"/>
    </location>
</feature>
<sequence>MGRLKRRHNWRGRLQPSSQSLTPSKKAAAKEIILEGDVLRQKGVDSSNPLVLPSTPAVPRAAPQLPRNRPKRPLSRKQRKLLEKVLEQKQKKLQRSELLERLAECQASQDVMRQLQSTSQIGSHIPAHQHRHKEAADGDLLASKLNAIRGGVGKRKRKCGGDDDEDSEEDEVAQTDTTASEESDESSASDNEGDVAQRHGFKEEGVATGEAMGGPRADGTADGEPATSIEPGKKAPELTKAGEGKAAAESGGAGVGLPRGLPKQAAVFVHVNRRAKVQEARLALPILGEEQAIMEAIGESPVTVVCGETGSGKSTQLPQFLYEAGYARTGLIGVTEPRRVAAVSLSHRVAHEMNLPSRIVSYQVRYDGNVMPETKIKFMTDGVLLREVQKDFVLSRYSALIIDEAHERSVHTDVLIGLLSRIVPLRHKRGSPLKLVVMSATLRVEDFTENLRLFPSPPPVIKVDARQFPVTVHFNKHTPPDDYVGEAFRKVSKIHRLLPPGGLLVFVTGQAEVQALCSRLRTAFPRRTGAQAAQAGEDKGEDPEASEEVNVKKSRSAVKLPRIDLDQYSVLPMENEDDSGGEDEVEKADEEGDDLDLYSEDDEISQQDPSPSCAEPLYVLPLYSLLAAEQQAKVFCPPPAGSRLCVVATNVAETSLTLPDVRYVVDTGRVKRRHHDVVTGVSSFRVAWVSQASANQRAGRAGRTQAGHCYRLYSSAVFSDLEVFSPPEITTRPVEDLVLQMKALNIDRVTNFPFPTPPDPSVLLAAEESLRLLGALEESTTRSLKDGGSLGFRGVTHKRITPLGRVMATLPVAPRFAKLLALSPQHGLAEYAITLVAGLTVREMFVTREADAEGGARPCSAHTRRVWAGHGQSLQLGDLMVMLSAVGACEFAGCTPEFCAEHGLRLKAMREIRRLRGQLTNSVNSVCPGTNAVMDPRMRPPTEAQVKTLRQLVLAASGERLARRAPSAAQAGGGEGKGRHAYRTAYLEDSVYIHPSSVLCKKLPEYVVYQELLETSRMYMNGVTAVELEWIPVQLPQMCCYGEPLAEPPARMSEGRVRCHRSSTLARLGWDLPPVEVDYPAGLMRYKLFAQFLLGGQVVPKLAEFTPLLLSPPTTMCKTWANLQPRTQALLQALVAEKVDCRDVLLSVWQRSPKFLQAEYCQWLPESQQNGLALCWPPL</sequence>
<dbReference type="SMART" id="SM00487">
    <property type="entry name" value="DEXDc"/>
    <property type="match status" value="1"/>
</dbReference>
<dbReference type="CDD" id="cd17982">
    <property type="entry name" value="DEXHc_DHX37"/>
    <property type="match status" value="1"/>
</dbReference>
<dbReference type="InterPro" id="IPR001650">
    <property type="entry name" value="Helicase_C-like"/>
</dbReference>
<feature type="compositionally biased region" description="Basic and acidic residues" evidence="8">
    <location>
        <begin position="195"/>
        <end position="205"/>
    </location>
</feature>
<dbReference type="Proteomes" id="UP001318040">
    <property type="component" value="Chromosome 40"/>
</dbReference>
<dbReference type="InterPro" id="IPR027417">
    <property type="entry name" value="P-loop_NTPase"/>
</dbReference>
<feature type="domain" description="Helicase C-terminal" evidence="10">
    <location>
        <begin position="580"/>
        <end position="745"/>
    </location>
</feature>
<dbReference type="FunFam" id="3.40.50.300:FF:000637">
    <property type="entry name" value="ATP-dependent RNA helicase DHX37/DHR1"/>
    <property type="match status" value="1"/>
</dbReference>
<evidence type="ECO:0000256" key="2">
    <source>
        <dbReference type="ARBA" id="ARBA00012552"/>
    </source>
</evidence>
<dbReference type="InterPro" id="IPR048333">
    <property type="entry name" value="HA2_WH"/>
</dbReference>
<keyword evidence="4" id="KW-0378">Hydrolase</keyword>
<dbReference type="CDD" id="cd18791">
    <property type="entry name" value="SF2_C_RHA"/>
    <property type="match status" value="1"/>
</dbReference>
<dbReference type="Pfam" id="PF04408">
    <property type="entry name" value="WHD_HA2"/>
    <property type="match status" value="1"/>
</dbReference>
<evidence type="ECO:0000313" key="13">
    <source>
        <dbReference type="RefSeq" id="XP_032824377.1"/>
    </source>
</evidence>
<dbReference type="InterPro" id="IPR056371">
    <property type="entry name" value="DHX37-like_C"/>
</dbReference>
<dbReference type="Pfam" id="PF00270">
    <property type="entry name" value="DEAD"/>
    <property type="match status" value="1"/>
</dbReference>
<evidence type="ECO:0000256" key="3">
    <source>
        <dbReference type="ARBA" id="ARBA00022741"/>
    </source>
</evidence>
<feature type="compositionally biased region" description="Acidic residues" evidence="8">
    <location>
        <begin position="574"/>
        <end position="591"/>
    </location>
</feature>
<dbReference type="PROSITE" id="PS51194">
    <property type="entry name" value="HELICASE_CTER"/>
    <property type="match status" value="1"/>
</dbReference>
<dbReference type="GO" id="GO:0016787">
    <property type="term" value="F:hydrolase activity"/>
    <property type="evidence" value="ECO:0007669"/>
    <property type="project" value="UniProtKB-KW"/>
</dbReference>
<dbReference type="GO" id="GO:0003723">
    <property type="term" value="F:RNA binding"/>
    <property type="evidence" value="ECO:0007669"/>
    <property type="project" value="TreeGrafter"/>
</dbReference>
<dbReference type="InterPro" id="IPR014001">
    <property type="entry name" value="Helicase_ATP-bd"/>
</dbReference>
<evidence type="ECO:0000313" key="16">
    <source>
        <dbReference type="RefSeq" id="XP_032824380.1"/>
    </source>
</evidence>
<evidence type="ECO:0000256" key="1">
    <source>
        <dbReference type="ARBA" id="ARBA00008792"/>
    </source>
</evidence>
<feature type="compositionally biased region" description="Basic residues" evidence="8">
    <location>
        <begin position="68"/>
        <end position="77"/>
    </location>
</feature>
<dbReference type="SMART" id="SM00490">
    <property type="entry name" value="HELICc"/>
    <property type="match status" value="1"/>
</dbReference>
<keyword evidence="6" id="KW-0067">ATP-binding</keyword>
<feature type="region of interest" description="Disordered" evidence="8">
    <location>
        <begin position="152"/>
        <end position="259"/>
    </location>
</feature>